<keyword evidence="3" id="KW-1185">Reference proteome</keyword>
<evidence type="ECO:0000256" key="1">
    <source>
        <dbReference type="SAM" id="Phobius"/>
    </source>
</evidence>
<feature type="transmembrane region" description="Helical" evidence="1">
    <location>
        <begin position="140"/>
        <end position="161"/>
    </location>
</feature>
<feature type="transmembrane region" description="Helical" evidence="1">
    <location>
        <begin position="56"/>
        <end position="78"/>
    </location>
</feature>
<gene>
    <name evidence="2" type="primary">U6500H03690</name>
    <name evidence="2" type="ORF">SEUBUCD650_0H03690</name>
</gene>
<name>A0ABN8VX07_SACEU</name>
<sequence length="299" mass="34710">MQSHFENGTANFFRLNDSQDDVPITFKVSESTALFGNVIKSDFFSFSSKIDSSKRILITFVIFLIIIGFMTLMAWLLIRVLSKKPNASPVPGNTALPKDTFESYFSYLLYEITQFPPFVLSFVVLIILIVSAENCNVHSFYVLLFVWLFIADFLGLGYSVFRFNAGSFDDNCDTKLLLEVITRKPAVKGKEWRTITYNMNQYLFDNGLWDTPYYFYSENNCYRYFINLIERKHLYSQSDTTAIGAQWDVLESETSEDAPKSYVSSSKSDLERCRFQAALLERQAQREYWRKHYPDAGIF</sequence>
<keyword evidence="1" id="KW-1133">Transmembrane helix</keyword>
<dbReference type="EMBL" id="OX291498">
    <property type="protein sequence ID" value="CAI2032684.1"/>
    <property type="molecule type" value="Genomic_DNA"/>
</dbReference>
<evidence type="ECO:0000313" key="3">
    <source>
        <dbReference type="Proteomes" id="UP001152964"/>
    </source>
</evidence>
<dbReference type="Proteomes" id="UP001152964">
    <property type="component" value="Chromosome 8"/>
</dbReference>
<evidence type="ECO:0000313" key="2">
    <source>
        <dbReference type="EMBL" id="CAI2032684.1"/>
    </source>
</evidence>
<proteinExistence type="predicted"/>
<dbReference type="InterPro" id="IPR001142">
    <property type="entry name" value="DUP/COS"/>
</dbReference>
<feature type="transmembrane region" description="Helical" evidence="1">
    <location>
        <begin position="107"/>
        <end position="128"/>
    </location>
</feature>
<accession>A0ABN8VX07</accession>
<dbReference type="Pfam" id="PF00674">
    <property type="entry name" value="DUP"/>
    <property type="match status" value="1"/>
</dbReference>
<protein>
    <submittedName>
        <fullName evidence="2">Uncharacterized protein</fullName>
    </submittedName>
</protein>
<organism evidence="2 3">
    <name type="scientific">Saccharomyces eubayanus</name>
    <name type="common">Yeast</name>
    <dbReference type="NCBI Taxonomy" id="1080349"/>
    <lineage>
        <taxon>Eukaryota</taxon>
        <taxon>Fungi</taxon>
        <taxon>Dikarya</taxon>
        <taxon>Ascomycota</taxon>
        <taxon>Saccharomycotina</taxon>
        <taxon>Saccharomycetes</taxon>
        <taxon>Saccharomycetales</taxon>
        <taxon>Saccharomycetaceae</taxon>
        <taxon>Saccharomyces</taxon>
    </lineage>
</organism>
<reference evidence="2" key="1">
    <citation type="submission" date="2022-08" db="EMBL/GenBank/DDBJ databases">
        <authorList>
            <person name="Byrne P K."/>
        </authorList>
    </citation>
    <scope>NUCLEOTIDE SEQUENCE</scope>
    <source>
        <strain evidence="2">UCD650</strain>
    </source>
</reference>
<keyword evidence="1" id="KW-0812">Transmembrane</keyword>
<keyword evidence="1" id="KW-0472">Membrane</keyword>